<dbReference type="InterPro" id="IPR001789">
    <property type="entry name" value="Sig_transdc_resp-reg_receiver"/>
</dbReference>
<evidence type="ECO:0000256" key="7">
    <source>
        <dbReference type="SAM" id="MobiDB-lite"/>
    </source>
</evidence>
<dbReference type="SMART" id="SM00387">
    <property type="entry name" value="HATPase_c"/>
    <property type="match status" value="1"/>
</dbReference>
<evidence type="ECO:0000256" key="4">
    <source>
        <dbReference type="ARBA" id="ARBA00022679"/>
    </source>
</evidence>
<sequence>MTMPPSAPPTGGLESARDLQARFIASETPKSLLIGLASAWLLAAGMWGGQPDGPAAVRCFGWAGVISLLLLRGCRIAARVRVAEAGQIEHLSRRLRFNAALLACLWGASAFLMLPGSDLEHQMLLVAAIALITMGGAVGRAVHDQQVAWFVMITSGLFAAGLLSRPGRFQLFIGLGYLLFGTVVALFTRAQVNTLQRERDLALQLERARIDAEAARSAAERASAAKTRFLAAASHDLRQPMHAIGLLVGLLKERANAPMEVEALAHKAQQSVHLMEDLFGSLLDISKLDAGAVQPDRTAVSLHALLAQIDQTWSPQAAAKGLRLRVRMCRGAVHSDAMLLGRIAHNLVANAVAYTRRGGVLVACRPRQGGWELQVWDSGPGIASEHQAAVFDEFMRLAAPGEGRQGLGLGLSIVQRSAQVLGHAVRLASRPGRGSCFAVHMAAARTAPLAVPGPVPDAWLSALKGAFVAVVDDDATSREATAALFMAQGCLVVSEAGAAGLLDELERHLRAPDLLLTDWRLGARDTGQALLLALRARYDLPIPALLVTADTGLEPAAAGAAPGVVVLRKPVSARRLLVAAHELLAGPSGWSRTAAPAEAAAPPAAELPAAAWRPSWP</sequence>
<dbReference type="SMART" id="SM00448">
    <property type="entry name" value="REC"/>
    <property type="match status" value="1"/>
</dbReference>
<dbReference type="Pfam" id="PF00512">
    <property type="entry name" value="HisKA"/>
    <property type="match status" value="1"/>
</dbReference>
<dbReference type="GO" id="GO:0005886">
    <property type="term" value="C:plasma membrane"/>
    <property type="evidence" value="ECO:0007669"/>
    <property type="project" value="TreeGrafter"/>
</dbReference>
<feature type="compositionally biased region" description="Low complexity" evidence="7">
    <location>
        <begin position="595"/>
        <end position="611"/>
    </location>
</feature>
<evidence type="ECO:0000313" key="11">
    <source>
        <dbReference type="EMBL" id="GCL62124.1"/>
    </source>
</evidence>
<keyword evidence="3 6" id="KW-0597">Phosphoprotein</keyword>
<dbReference type="InterPro" id="IPR036097">
    <property type="entry name" value="HisK_dim/P_sf"/>
</dbReference>
<dbReference type="PROSITE" id="PS50109">
    <property type="entry name" value="HIS_KIN"/>
    <property type="match status" value="1"/>
</dbReference>
<dbReference type="OrthoDB" id="6114847at2"/>
<evidence type="ECO:0000256" key="5">
    <source>
        <dbReference type="ARBA" id="ARBA00022777"/>
    </source>
</evidence>
<feature type="transmembrane region" description="Helical" evidence="8">
    <location>
        <begin position="169"/>
        <end position="187"/>
    </location>
</feature>
<dbReference type="AlphaFoldDB" id="A0A480AKJ1"/>
<dbReference type="InterPro" id="IPR005467">
    <property type="entry name" value="His_kinase_dom"/>
</dbReference>
<dbReference type="PANTHER" id="PTHR43047:SF9">
    <property type="entry name" value="HISTIDINE KINASE"/>
    <property type="match status" value="1"/>
</dbReference>
<evidence type="ECO:0000256" key="8">
    <source>
        <dbReference type="SAM" id="Phobius"/>
    </source>
</evidence>
<dbReference type="PANTHER" id="PTHR43047">
    <property type="entry name" value="TWO-COMPONENT HISTIDINE PROTEIN KINASE"/>
    <property type="match status" value="1"/>
</dbReference>
<feature type="transmembrane region" description="Helical" evidence="8">
    <location>
        <begin position="55"/>
        <end position="74"/>
    </location>
</feature>
<feature type="domain" description="Response regulatory" evidence="10">
    <location>
        <begin position="467"/>
        <end position="584"/>
    </location>
</feature>
<accession>A0A480AKJ1</accession>
<name>A0A480AKJ1_9BURK</name>
<dbReference type="SUPFAM" id="SSF52172">
    <property type="entry name" value="CheY-like"/>
    <property type="match status" value="1"/>
</dbReference>
<dbReference type="InterPro" id="IPR004358">
    <property type="entry name" value="Sig_transdc_His_kin-like_C"/>
</dbReference>
<evidence type="ECO:0000256" key="3">
    <source>
        <dbReference type="ARBA" id="ARBA00022553"/>
    </source>
</evidence>
<keyword evidence="4" id="KW-0808">Transferase</keyword>
<organism evidence="11 12">
    <name type="scientific">Pseudaquabacterium pictum</name>
    <dbReference type="NCBI Taxonomy" id="2315236"/>
    <lineage>
        <taxon>Bacteria</taxon>
        <taxon>Pseudomonadati</taxon>
        <taxon>Pseudomonadota</taxon>
        <taxon>Betaproteobacteria</taxon>
        <taxon>Burkholderiales</taxon>
        <taxon>Sphaerotilaceae</taxon>
        <taxon>Pseudaquabacterium</taxon>
    </lineage>
</organism>
<dbReference type="EMBL" id="BJCL01000002">
    <property type="protein sequence ID" value="GCL62124.1"/>
    <property type="molecule type" value="Genomic_DNA"/>
</dbReference>
<feature type="transmembrane region" description="Helical" evidence="8">
    <location>
        <begin position="146"/>
        <end position="163"/>
    </location>
</feature>
<dbReference type="PRINTS" id="PR00344">
    <property type="entry name" value="BCTRLSENSOR"/>
</dbReference>
<dbReference type="GO" id="GO:0000155">
    <property type="term" value="F:phosphorelay sensor kinase activity"/>
    <property type="evidence" value="ECO:0007669"/>
    <property type="project" value="InterPro"/>
</dbReference>
<evidence type="ECO:0000259" key="10">
    <source>
        <dbReference type="PROSITE" id="PS50110"/>
    </source>
</evidence>
<dbReference type="SMART" id="SM00388">
    <property type="entry name" value="HisKA"/>
    <property type="match status" value="1"/>
</dbReference>
<evidence type="ECO:0000256" key="2">
    <source>
        <dbReference type="ARBA" id="ARBA00012438"/>
    </source>
</evidence>
<keyword evidence="8" id="KW-0472">Membrane</keyword>
<comment type="caution">
    <text evidence="11">The sequence shown here is derived from an EMBL/GenBank/DDBJ whole genome shotgun (WGS) entry which is preliminary data.</text>
</comment>
<reference evidence="12" key="1">
    <citation type="submission" date="2019-03" db="EMBL/GenBank/DDBJ databases">
        <title>Aquabacterium pictum sp.nov., the first bacteriochlorophyll a-containing freshwater bacterium in the genus Aquabacterium of the class Betaproteobacteria.</title>
        <authorList>
            <person name="Hirose S."/>
            <person name="Tank M."/>
            <person name="Hara E."/>
            <person name="Tamaki H."/>
            <person name="Takaichi S."/>
            <person name="Haruta S."/>
            <person name="Hanada S."/>
        </authorList>
    </citation>
    <scope>NUCLEOTIDE SEQUENCE [LARGE SCALE GENOMIC DNA]</scope>
    <source>
        <strain evidence="12">W35</strain>
    </source>
</reference>
<dbReference type="GO" id="GO:0009927">
    <property type="term" value="F:histidine phosphotransfer kinase activity"/>
    <property type="evidence" value="ECO:0007669"/>
    <property type="project" value="TreeGrafter"/>
</dbReference>
<dbReference type="EC" id="2.7.13.3" evidence="2"/>
<dbReference type="PROSITE" id="PS50110">
    <property type="entry name" value="RESPONSE_REGULATORY"/>
    <property type="match status" value="1"/>
</dbReference>
<keyword evidence="8" id="KW-1133">Transmembrane helix</keyword>
<dbReference type="Gene3D" id="3.30.565.10">
    <property type="entry name" value="Histidine kinase-like ATPase, C-terminal domain"/>
    <property type="match status" value="1"/>
</dbReference>
<dbReference type="InterPro" id="IPR003594">
    <property type="entry name" value="HATPase_dom"/>
</dbReference>
<comment type="catalytic activity">
    <reaction evidence="1">
        <text>ATP + protein L-histidine = ADP + protein N-phospho-L-histidine.</text>
        <dbReference type="EC" id="2.7.13.3"/>
    </reaction>
</comment>
<keyword evidence="5" id="KW-0418">Kinase</keyword>
<feature type="domain" description="Histidine kinase" evidence="9">
    <location>
        <begin position="232"/>
        <end position="445"/>
    </location>
</feature>
<feature type="modified residue" description="4-aspartylphosphate" evidence="6">
    <location>
        <position position="518"/>
    </location>
</feature>
<dbReference type="Proteomes" id="UP000301751">
    <property type="component" value="Unassembled WGS sequence"/>
</dbReference>
<keyword evidence="12" id="KW-1185">Reference proteome</keyword>
<dbReference type="FunFam" id="3.30.565.10:FF:000049">
    <property type="entry name" value="Two-component sensor histidine kinase"/>
    <property type="match status" value="1"/>
</dbReference>
<evidence type="ECO:0000313" key="12">
    <source>
        <dbReference type="Proteomes" id="UP000301751"/>
    </source>
</evidence>
<feature type="transmembrane region" description="Helical" evidence="8">
    <location>
        <begin position="95"/>
        <end position="115"/>
    </location>
</feature>
<dbReference type="CDD" id="cd00156">
    <property type="entry name" value="REC"/>
    <property type="match status" value="1"/>
</dbReference>
<proteinExistence type="predicted"/>
<dbReference type="Pfam" id="PF02518">
    <property type="entry name" value="HATPase_c"/>
    <property type="match status" value="1"/>
</dbReference>
<keyword evidence="8" id="KW-0812">Transmembrane</keyword>
<feature type="transmembrane region" description="Helical" evidence="8">
    <location>
        <begin position="121"/>
        <end position="139"/>
    </location>
</feature>
<dbReference type="SUPFAM" id="SSF55874">
    <property type="entry name" value="ATPase domain of HSP90 chaperone/DNA topoisomerase II/histidine kinase"/>
    <property type="match status" value="1"/>
</dbReference>
<feature type="region of interest" description="Disordered" evidence="7">
    <location>
        <begin position="595"/>
        <end position="617"/>
    </location>
</feature>
<dbReference type="CDD" id="cd00082">
    <property type="entry name" value="HisKA"/>
    <property type="match status" value="1"/>
</dbReference>
<evidence type="ECO:0000256" key="1">
    <source>
        <dbReference type="ARBA" id="ARBA00000085"/>
    </source>
</evidence>
<dbReference type="SUPFAM" id="SSF47384">
    <property type="entry name" value="Homodimeric domain of signal transducing histidine kinase"/>
    <property type="match status" value="1"/>
</dbReference>
<dbReference type="Gene3D" id="3.40.50.2300">
    <property type="match status" value="1"/>
</dbReference>
<dbReference type="Pfam" id="PF00072">
    <property type="entry name" value="Response_reg"/>
    <property type="match status" value="1"/>
</dbReference>
<protein>
    <recommendedName>
        <fullName evidence="2">histidine kinase</fullName>
        <ecNumber evidence="2">2.7.13.3</ecNumber>
    </recommendedName>
</protein>
<feature type="transmembrane region" description="Helical" evidence="8">
    <location>
        <begin position="32"/>
        <end position="49"/>
    </location>
</feature>
<gene>
    <name evidence="11" type="ORF">AQPW35_12050</name>
</gene>
<dbReference type="InterPro" id="IPR003661">
    <property type="entry name" value="HisK_dim/P_dom"/>
</dbReference>
<evidence type="ECO:0000259" key="9">
    <source>
        <dbReference type="PROSITE" id="PS50109"/>
    </source>
</evidence>
<evidence type="ECO:0000256" key="6">
    <source>
        <dbReference type="PROSITE-ProRule" id="PRU00169"/>
    </source>
</evidence>
<dbReference type="InterPro" id="IPR036890">
    <property type="entry name" value="HATPase_C_sf"/>
</dbReference>
<dbReference type="InterPro" id="IPR011006">
    <property type="entry name" value="CheY-like_superfamily"/>
</dbReference>
<dbReference type="Gene3D" id="1.10.287.130">
    <property type="match status" value="1"/>
</dbReference>